<dbReference type="InterPro" id="IPR003594">
    <property type="entry name" value="HATPase_dom"/>
</dbReference>
<dbReference type="InterPro" id="IPR036097">
    <property type="entry name" value="HisK_dim/P_sf"/>
</dbReference>
<proteinExistence type="predicted"/>
<dbReference type="SUPFAM" id="SSF55874">
    <property type="entry name" value="ATPase domain of HSP90 chaperone/DNA topoisomerase II/histidine kinase"/>
    <property type="match status" value="1"/>
</dbReference>
<evidence type="ECO:0000256" key="7">
    <source>
        <dbReference type="ARBA" id="ARBA00022840"/>
    </source>
</evidence>
<feature type="modified residue" description="4-aspartylphosphate" evidence="11">
    <location>
        <position position="562"/>
    </location>
</feature>
<dbReference type="AlphaFoldDB" id="A0A501PB28"/>
<feature type="transmembrane region" description="Helical" evidence="13">
    <location>
        <begin position="87"/>
        <end position="108"/>
    </location>
</feature>
<dbReference type="Pfam" id="PF00072">
    <property type="entry name" value="Response_reg"/>
    <property type="match status" value="1"/>
</dbReference>
<dbReference type="OrthoDB" id="9789782at2"/>
<evidence type="ECO:0000256" key="13">
    <source>
        <dbReference type="SAM" id="Phobius"/>
    </source>
</evidence>
<dbReference type="SMART" id="SM00387">
    <property type="entry name" value="HATPase_c"/>
    <property type="match status" value="1"/>
</dbReference>
<evidence type="ECO:0000256" key="9">
    <source>
        <dbReference type="ARBA" id="ARBA00064003"/>
    </source>
</evidence>
<sequence length="664" mass="74340">MALDPEQVERDFRLDQLALFYKGIPFIATCNVLIATFVFWALYQPVLQHVLFLWLGTMCLVSGLRFVAWNRFNAADWMYFPDRWLRIYLLGTFCTGIVWASMVGFLALASTPEDVLIVVFTVSGMTAGALVSSASSYISYMLFNIPPLVTLIGYLLISGRYEMAAMVGFYTLFTNLLARNIEASMRNAGYLKIVNKHLAEVALKEKLVAEGQEKLLEQKVDELEKTSCKLKERQDAYEKVAEENRKSREEAEKANQAKSEFLAAMSHEIRTPMNGMLGMLALLRDTSLTEKQEEYLATAVKSGKVLLQLLNDILDLTKVEAGKMQLENVAFDLGQILQEISDIWEARVRSKGLDYQVTIDEAANRRWRGDPVRLRQVLHNLVSNALKFTMRGSIMIRISQVAQEDDASLLKFTVIDTGIGLDMEQEAYLFEKFNQGDRSTTRKFGGSGLGLSICRELVTLMGGEITVSSVPGKGASFSFTARLEPAGDEDIDETGYDVEQGQKLGLVCKAPVNVLAAEDNHINRVVVQAMLKMEGISLRFVENGLQALQAVRDGDYDLVLMDIHMPEMDGLEATRRIRELKGPKSKTPIIALTANAMAGDRETYLMHGMDDYVSKPVDGKTLYMAMANLVDNLEVCLFEKPKKNIKKSAEKQAHLEDLIRSLSE</sequence>
<feature type="coiled-coil region" evidence="12">
    <location>
        <begin position="206"/>
        <end position="260"/>
    </location>
</feature>
<dbReference type="PRINTS" id="PR00344">
    <property type="entry name" value="BCTRLSENSOR"/>
</dbReference>
<dbReference type="CDD" id="cd17546">
    <property type="entry name" value="REC_hyHK_CKI1_RcsC-like"/>
    <property type="match status" value="1"/>
</dbReference>
<comment type="catalytic activity">
    <reaction evidence="1">
        <text>ATP + protein L-histidine = ADP + protein N-phospho-L-histidine.</text>
        <dbReference type="EC" id="2.7.13.3"/>
    </reaction>
</comment>
<feature type="domain" description="Histidine kinase" evidence="14">
    <location>
        <begin position="264"/>
        <end position="485"/>
    </location>
</feature>
<dbReference type="Pfam" id="PF00512">
    <property type="entry name" value="HisKA"/>
    <property type="match status" value="1"/>
</dbReference>
<dbReference type="SMART" id="SM00448">
    <property type="entry name" value="REC"/>
    <property type="match status" value="1"/>
</dbReference>
<evidence type="ECO:0000313" key="16">
    <source>
        <dbReference type="EMBL" id="TPD57291.1"/>
    </source>
</evidence>
<dbReference type="CDD" id="cd00082">
    <property type="entry name" value="HisKA"/>
    <property type="match status" value="1"/>
</dbReference>
<dbReference type="Gene3D" id="1.10.287.130">
    <property type="match status" value="1"/>
</dbReference>
<keyword evidence="13" id="KW-0472">Membrane</keyword>
<reference evidence="17" key="1">
    <citation type="submission" date="2019-06" db="EMBL/GenBank/DDBJ databases">
        <title>The complete genome of Emcibacter congregatus ZYLT.</title>
        <authorList>
            <person name="Zhao Z."/>
        </authorList>
    </citation>
    <scope>NUCLEOTIDE SEQUENCE [LARGE SCALE GENOMIC DNA]</scope>
    <source>
        <strain evidence="17">MCCC 1A06723</strain>
    </source>
</reference>
<dbReference type="EMBL" id="VFIY01000018">
    <property type="protein sequence ID" value="TPD57291.1"/>
    <property type="molecule type" value="Genomic_DNA"/>
</dbReference>
<evidence type="ECO:0000256" key="8">
    <source>
        <dbReference type="ARBA" id="ARBA00023012"/>
    </source>
</evidence>
<dbReference type="FunFam" id="1.10.287.130:FF:000002">
    <property type="entry name" value="Two-component osmosensing histidine kinase"/>
    <property type="match status" value="1"/>
</dbReference>
<dbReference type="PANTHER" id="PTHR45339">
    <property type="entry name" value="HYBRID SIGNAL TRANSDUCTION HISTIDINE KINASE J"/>
    <property type="match status" value="1"/>
</dbReference>
<accession>A0A501PB28</accession>
<dbReference type="SUPFAM" id="SSF52172">
    <property type="entry name" value="CheY-like"/>
    <property type="match status" value="1"/>
</dbReference>
<organism evidence="16 17">
    <name type="scientific">Emcibacter nanhaiensis</name>
    <dbReference type="NCBI Taxonomy" id="1505037"/>
    <lineage>
        <taxon>Bacteria</taxon>
        <taxon>Pseudomonadati</taxon>
        <taxon>Pseudomonadota</taxon>
        <taxon>Alphaproteobacteria</taxon>
        <taxon>Emcibacterales</taxon>
        <taxon>Emcibacteraceae</taxon>
        <taxon>Emcibacter</taxon>
    </lineage>
</organism>
<keyword evidence="13" id="KW-1133">Transmembrane helix</keyword>
<evidence type="ECO:0000256" key="11">
    <source>
        <dbReference type="PROSITE-ProRule" id="PRU00169"/>
    </source>
</evidence>
<feature type="transmembrane region" description="Helical" evidence="13">
    <location>
        <begin position="20"/>
        <end position="43"/>
    </location>
</feature>
<dbReference type="GO" id="GO:0005524">
    <property type="term" value="F:ATP binding"/>
    <property type="evidence" value="ECO:0007669"/>
    <property type="project" value="UniProtKB-KW"/>
</dbReference>
<evidence type="ECO:0000256" key="3">
    <source>
        <dbReference type="ARBA" id="ARBA00022553"/>
    </source>
</evidence>
<evidence type="ECO:0000256" key="10">
    <source>
        <dbReference type="ARBA" id="ARBA00068150"/>
    </source>
</evidence>
<dbReference type="SUPFAM" id="SSF47384">
    <property type="entry name" value="Homodimeric domain of signal transducing histidine kinase"/>
    <property type="match status" value="1"/>
</dbReference>
<dbReference type="Proteomes" id="UP000319148">
    <property type="component" value="Unassembled WGS sequence"/>
</dbReference>
<evidence type="ECO:0000256" key="2">
    <source>
        <dbReference type="ARBA" id="ARBA00012438"/>
    </source>
</evidence>
<evidence type="ECO:0000259" key="14">
    <source>
        <dbReference type="PROSITE" id="PS50109"/>
    </source>
</evidence>
<keyword evidence="17" id="KW-1185">Reference proteome</keyword>
<evidence type="ECO:0000256" key="5">
    <source>
        <dbReference type="ARBA" id="ARBA00022741"/>
    </source>
</evidence>
<dbReference type="GO" id="GO:0000155">
    <property type="term" value="F:phosphorelay sensor kinase activity"/>
    <property type="evidence" value="ECO:0007669"/>
    <property type="project" value="InterPro"/>
</dbReference>
<dbReference type="SMART" id="SM00388">
    <property type="entry name" value="HisKA"/>
    <property type="match status" value="1"/>
</dbReference>
<dbReference type="InterPro" id="IPR004358">
    <property type="entry name" value="Sig_transdc_His_kin-like_C"/>
</dbReference>
<keyword evidence="6" id="KW-0418">Kinase</keyword>
<evidence type="ECO:0000256" key="6">
    <source>
        <dbReference type="ARBA" id="ARBA00022777"/>
    </source>
</evidence>
<keyword evidence="7" id="KW-0067">ATP-binding</keyword>
<dbReference type="Gene3D" id="3.40.50.2300">
    <property type="match status" value="1"/>
</dbReference>
<feature type="transmembrane region" description="Helical" evidence="13">
    <location>
        <begin position="50"/>
        <end position="67"/>
    </location>
</feature>
<dbReference type="FunFam" id="3.30.565.10:FF:000010">
    <property type="entry name" value="Sensor histidine kinase RcsC"/>
    <property type="match status" value="1"/>
</dbReference>
<feature type="transmembrane region" description="Helical" evidence="13">
    <location>
        <begin position="115"/>
        <end position="131"/>
    </location>
</feature>
<evidence type="ECO:0000256" key="4">
    <source>
        <dbReference type="ARBA" id="ARBA00022679"/>
    </source>
</evidence>
<keyword evidence="12" id="KW-0175">Coiled coil</keyword>
<feature type="transmembrane region" description="Helical" evidence="13">
    <location>
        <begin position="137"/>
        <end position="157"/>
    </location>
</feature>
<comment type="subunit">
    <text evidence="9">At low DSF concentrations, interacts with RpfF.</text>
</comment>
<dbReference type="PANTHER" id="PTHR45339:SF1">
    <property type="entry name" value="HYBRID SIGNAL TRANSDUCTION HISTIDINE KINASE J"/>
    <property type="match status" value="1"/>
</dbReference>
<evidence type="ECO:0000259" key="15">
    <source>
        <dbReference type="PROSITE" id="PS50110"/>
    </source>
</evidence>
<evidence type="ECO:0000256" key="1">
    <source>
        <dbReference type="ARBA" id="ARBA00000085"/>
    </source>
</evidence>
<evidence type="ECO:0000256" key="12">
    <source>
        <dbReference type="SAM" id="Coils"/>
    </source>
</evidence>
<dbReference type="Gene3D" id="3.30.565.10">
    <property type="entry name" value="Histidine kinase-like ATPase, C-terminal domain"/>
    <property type="match status" value="1"/>
</dbReference>
<dbReference type="InterPro" id="IPR001789">
    <property type="entry name" value="Sig_transdc_resp-reg_receiver"/>
</dbReference>
<keyword evidence="5" id="KW-0547">Nucleotide-binding</keyword>
<feature type="domain" description="Response regulatory" evidence="15">
    <location>
        <begin position="513"/>
        <end position="630"/>
    </location>
</feature>
<dbReference type="InterPro" id="IPR036890">
    <property type="entry name" value="HATPase_C_sf"/>
</dbReference>
<dbReference type="InterPro" id="IPR005467">
    <property type="entry name" value="His_kinase_dom"/>
</dbReference>
<comment type="caution">
    <text evidence="16">The sequence shown here is derived from an EMBL/GenBank/DDBJ whole genome shotgun (WGS) entry which is preliminary data.</text>
</comment>
<dbReference type="InterPro" id="IPR003661">
    <property type="entry name" value="HisK_dim/P_dom"/>
</dbReference>
<dbReference type="InterPro" id="IPR011006">
    <property type="entry name" value="CheY-like_superfamily"/>
</dbReference>
<dbReference type="Pfam" id="PF02518">
    <property type="entry name" value="HATPase_c"/>
    <property type="match status" value="1"/>
</dbReference>
<keyword evidence="13" id="KW-0812">Transmembrane</keyword>
<keyword evidence="3 11" id="KW-0597">Phosphoprotein</keyword>
<keyword evidence="8" id="KW-0902">Two-component regulatory system</keyword>
<evidence type="ECO:0000313" key="17">
    <source>
        <dbReference type="Proteomes" id="UP000319148"/>
    </source>
</evidence>
<keyword evidence="4" id="KW-0808">Transferase</keyword>
<dbReference type="CDD" id="cd16922">
    <property type="entry name" value="HATPase_EvgS-ArcB-TorS-like"/>
    <property type="match status" value="1"/>
</dbReference>
<gene>
    <name evidence="16" type="ORF">FIV46_14275</name>
</gene>
<dbReference type="PROSITE" id="PS50109">
    <property type="entry name" value="HIS_KIN"/>
    <property type="match status" value="1"/>
</dbReference>
<name>A0A501PB28_9PROT</name>
<protein>
    <recommendedName>
        <fullName evidence="10">Sensory/regulatory protein RpfC</fullName>
        <ecNumber evidence="2">2.7.13.3</ecNumber>
    </recommendedName>
</protein>
<dbReference type="PROSITE" id="PS50110">
    <property type="entry name" value="RESPONSE_REGULATORY"/>
    <property type="match status" value="1"/>
</dbReference>
<dbReference type="EC" id="2.7.13.3" evidence="2"/>